<dbReference type="Proteomes" id="UP000632138">
    <property type="component" value="Unassembled WGS sequence"/>
</dbReference>
<evidence type="ECO:0000313" key="6">
    <source>
        <dbReference type="EMBL" id="MBM2616421.1"/>
    </source>
</evidence>
<comment type="similarity">
    <text evidence="1">Belongs to the peptidase A31 family.</text>
</comment>
<dbReference type="NCBIfam" id="TIGR00072">
    <property type="entry name" value="hydrog_prot"/>
    <property type="match status" value="1"/>
</dbReference>
<dbReference type="GO" id="GO:0008233">
    <property type="term" value="F:peptidase activity"/>
    <property type="evidence" value="ECO:0007669"/>
    <property type="project" value="UniProtKB-KW"/>
</dbReference>
<dbReference type="EMBL" id="JAENHP010000003">
    <property type="protein sequence ID" value="MBM2616421.1"/>
    <property type="molecule type" value="Genomic_DNA"/>
</dbReference>
<keyword evidence="2 6" id="KW-0645">Protease</keyword>
<evidence type="ECO:0000256" key="3">
    <source>
        <dbReference type="ARBA" id="ARBA00022750"/>
    </source>
</evidence>
<proteinExistence type="inferred from homology"/>
<keyword evidence="4" id="KW-0378">Hydrolase</keyword>
<feature type="region of interest" description="Disordered" evidence="5">
    <location>
        <begin position="158"/>
        <end position="197"/>
    </location>
</feature>
<dbReference type="PANTHER" id="PTHR30302">
    <property type="entry name" value="HYDROGENASE 1 MATURATION PROTEASE"/>
    <property type="match status" value="1"/>
</dbReference>
<feature type="compositionally biased region" description="Polar residues" evidence="5">
    <location>
        <begin position="175"/>
        <end position="184"/>
    </location>
</feature>
<reference evidence="6 7" key="1">
    <citation type="submission" date="2021-01" db="EMBL/GenBank/DDBJ databases">
        <title>Actinoplanes sp. nov. LDG1-06 isolated from lichen.</title>
        <authorList>
            <person name="Saeng-In P."/>
            <person name="Phongsopitanun W."/>
            <person name="Kanchanasin P."/>
            <person name="Yuki M."/>
            <person name="Kudo T."/>
            <person name="Ohkuma M."/>
            <person name="Tanasupawat S."/>
        </authorList>
    </citation>
    <scope>NUCLEOTIDE SEQUENCE [LARGE SCALE GENOMIC DNA]</scope>
    <source>
        <strain evidence="6 7">LDG1-06</strain>
    </source>
</reference>
<organism evidence="6 7">
    <name type="scientific">Paractinoplanes ovalisporus</name>
    <dbReference type="NCBI Taxonomy" id="2810368"/>
    <lineage>
        <taxon>Bacteria</taxon>
        <taxon>Bacillati</taxon>
        <taxon>Actinomycetota</taxon>
        <taxon>Actinomycetes</taxon>
        <taxon>Micromonosporales</taxon>
        <taxon>Micromonosporaceae</taxon>
        <taxon>Paractinoplanes</taxon>
    </lineage>
</organism>
<dbReference type="Gene3D" id="3.40.50.1450">
    <property type="entry name" value="HybD-like"/>
    <property type="match status" value="1"/>
</dbReference>
<sequence length="197" mass="19762">MSLADGDRRVVIGIGNDYRRDDGFGPAVVADLAGRRASDPRLSGVDLRVSDGEPARLIGLWTGCALAVVVDVVPGPADHAGDRHELAPAHIGAGAGGSHAVSLGSTVALGRALDRLPGRLVVLAVSGTEFGFGQGLTPPVAAAVPAVAERVCDLVGQHGECPGRRRTAPPALPRSPTTGRNEQSPAGAAPPACGTVG</sequence>
<dbReference type="RefSeq" id="WP_203376314.1">
    <property type="nucleotide sequence ID" value="NZ_JAENHP010000003.1"/>
</dbReference>
<protein>
    <submittedName>
        <fullName evidence="6">Hydrogenase maturation protease</fullName>
    </submittedName>
</protein>
<dbReference type="PANTHER" id="PTHR30302:SF1">
    <property type="entry name" value="HYDROGENASE 2 MATURATION PROTEASE"/>
    <property type="match status" value="1"/>
</dbReference>
<dbReference type="SUPFAM" id="SSF53163">
    <property type="entry name" value="HybD-like"/>
    <property type="match status" value="1"/>
</dbReference>
<evidence type="ECO:0000313" key="7">
    <source>
        <dbReference type="Proteomes" id="UP000632138"/>
    </source>
</evidence>
<evidence type="ECO:0000256" key="2">
    <source>
        <dbReference type="ARBA" id="ARBA00022670"/>
    </source>
</evidence>
<evidence type="ECO:0000256" key="4">
    <source>
        <dbReference type="ARBA" id="ARBA00022801"/>
    </source>
</evidence>
<dbReference type="CDD" id="cd00518">
    <property type="entry name" value="H2MP"/>
    <property type="match status" value="1"/>
</dbReference>
<dbReference type="InterPro" id="IPR023430">
    <property type="entry name" value="Pept_HybD-like_dom_sf"/>
</dbReference>
<accession>A0ABS2A9A5</accession>
<keyword evidence="3" id="KW-0064">Aspartyl protease</keyword>
<dbReference type="InterPro" id="IPR000671">
    <property type="entry name" value="Peptidase_A31"/>
</dbReference>
<evidence type="ECO:0000256" key="1">
    <source>
        <dbReference type="ARBA" id="ARBA00006814"/>
    </source>
</evidence>
<dbReference type="GO" id="GO:0006508">
    <property type="term" value="P:proteolysis"/>
    <property type="evidence" value="ECO:0007669"/>
    <property type="project" value="UniProtKB-KW"/>
</dbReference>
<keyword evidence="7" id="KW-1185">Reference proteome</keyword>
<evidence type="ECO:0000256" key="5">
    <source>
        <dbReference type="SAM" id="MobiDB-lite"/>
    </source>
</evidence>
<name>A0ABS2A9A5_9ACTN</name>
<comment type="caution">
    <text evidence="6">The sequence shown here is derived from an EMBL/GenBank/DDBJ whole genome shotgun (WGS) entry which is preliminary data.</text>
</comment>
<gene>
    <name evidence="6" type="ORF">JIG36_12720</name>
</gene>